<feature type="transmembrane region" description="Helical" evidence="5">
    <location>
        <begin position="236"/>
        <end position="258"/>
    </location>
</feature>
<feature type="transmembrane region" description="Helical" evidence="5">
    <location>
        <begin position="189"/>
        <end position="207"/>
    </location>
</feature>
<gene>
    <name evidence="5 7" type="primary">nuoH</name>
    <name evidence="7" type="ORF">SOFFGTOCOR_0479</name>
</gene>
<sequence length="328" mass="37145">MNLNFLNIINILSSVLKPVVILLIVMLCAAYMSFIERRILGLFQNRYGPNRVGLFGLGQVIADMLKMLFKEDWIPIFADKMIFVLAPVISFCSLYFVFAIIPISSTLYVIDLNIGILFFLMMAGIAVYAILFAGWASNNKYSLLGALRAVAQSISYEVFLGLSLTGVIARARSFNLIDIVNSQKDIWNIIPQFFGFITFIIAAIAVCHRHPFDQPESEQEIADGYHIEYSGMKFSLFFIGEYISIITVSSLIVTLFFGGWRGPLLPPFLWFFIKTSFFIVMFILIRASLPRPRYDQVMLFGWKICLPLTLLNLLCTAAVILYFSNKGC</sequence>
<dbReference type="GO" id="GO:0016655">
    <property type="term" value="F:oxidoreductase activity, acting on NAD(P)H, quinone or similar compound as acceptor"/>
    <property type="evidence" value="ECO:0007669"/>
    <property type="project" value="UniProtKB-UniRule"/>
</dbReference>
<keyword evidence="3 5" id="KW-1133">Transmembrane helix</keyword>
<accession>A0A0M6W996</accession>
<evidence type="ECO:0000313" key="8">
    <source>
        <dbReference type="Proteomes" id="UP000242301"/>
    </source>
</evidence>
<dbReference type="GO" id="GO:0005886">
    <property type="term" value="C:plasma membrane"/>
    <property type="evidence" value="ECO:0007669"/>
    <property type="project" value="UniProtKB-SubCell"/>
</dbReference>
<keyword evidence="5 6" id="KW-0520">NAD</keyword>
<keyword evidence="7" id="KW-0560">Oxidoreductase</keyword>
<proteinExistence type="inferred from homology"/>
<dbReference type="PROSITE" id="PS00667">
    <property type="entry name" value="COMPLEX1_ND1_1"/>
    <property type="match status" value="1"/>
</dbReference>
<keyword evidence="5" id="KW-1278">Translocase</keyword>
<dbReference type="Pfam" id="PF00146">
    <property type="entry name" value="NADHdh"/>
    <property type="match status" value="1"/>
</dbReference>
<dbReference type="GO" id="GO:0009060">
    <property type="term" value="P:aerobic respiration"/>
    <property type="evidence" value="ECO:0007669"/>
    <property type="project" value="TreeGrafter"/>
</dbReference>
<dbReference type="GO" id="GO:0003954">
    <property type="term" value="F:NADH dehydrogenase activity"/>
    <property type="evidence" value="ECO:0007669"/>
    <property type="project" value="TreeGrafter"/>
</dbReference>
<dbReference type="NCBIfam" id="NF004741">
    <property type="entry name" value="PRK06076.1-2"/>
    <property type="match status" value="1"/>
</dbReference>
<keyword evidence="8" id="KW-1185">Reference proteome</keyword>
<dbReference type="EMBL" id="CVRF01000003">
    <property type="protein sequence ID" value="CRK85887.1"/>
    <property type="molecule type" value="Genomic_DNA"/>
</dbReference>
<comment type="catalytic activity">
    <reaction evidence="5">
        <text>a quinone + NADH + 5 H(+)(in) = a quinol + NAD(+) + 4 H(+)(out)</text>
        <dbReference type="Rhea" id="RHEA:57888"/>
        <dbReference type="ChEBI" id="CHEBI:15378"/>
        <dbReference type="ChEBI" id="CHEBI:24646"/>
        <dbReference type="ChEBI" id="CHEBI:57540"/>
        <dbReference type="ChEBI" id="CHEBI:57945"/>
        <dbReference type="ChEBI" id="CHEBI:132124"/>
    </reaction>
</comment>
<keyword evidence="2 5" id="KW-0812">Transmembrane</keyword>
<dbReference type="NCBIfam" id="NF004740">
    <property type="entry name" value="PRK06076.1-1"/>
    <property type="match status" value="1"/>
</dbReference>
<name>A0A0M6W996_9GAMM</name>
<evidence type="ECO:0000256" key="5">
    <source>
        <dbReference type="HAMAP-Rule" id="MF_01350"/>
    </source>
</evidence>
<dbReference type="GO" id="GO:0048038">
    <property type="term" value="F:quinone binding"/>
    <property type="evidence" value="ECO:0007669"/>
    <property type="project" value="UniProtKB-KW"/>
</dbReference>
<dbReference type="PANTHER" id="PTHR11432">
    <property type="entry name" value="NADH DEHYDROGENASE SUBUNIT 1"/>
    <property type="match status" value="1"/>
</dbReference>
<evidence type="ECO:0000256" key="3">
    <source>
        <dbReference type="ARBA" id="ARBA00022989"/>
    </source>
</evidence>
<evidence type="ECO:0000313" key="7">
    <source>
        <dbReference type="EMBL" id="CRK85887.1"/>
    </source>
</evidence>
<keyword evidence="4 5" id="KW-0472">Membrane</keyword>
<feature type="transmembrane region" description="Helical" evidence="5">
    <location>
        <begin position="81"/>
        <end position="110"/>
    </location>
</feature>
<dbReference type="InterPro" id="IPR001694">
    <property type="entry name" value="NADH_UbQ_OxRdtase_su1/FPO"/>
</dbReference>
<dbReference type="PANTHER" id="PTHR11432:SF3">
    <property type="entry name" value="NADH-UBIQUINONE OXIDOREDUCTASE CHAIN 1"/>
    <property type="match status" value="1"/>
</dbReference>
<keyword evidence="5" id="KW-0830">Ubiquinone</keyword>
<feature type="transmembrane region" description="Helical" evidence="5">
    <location>
        <begin position="12"/>
        <end position="32"/>
    </location>
</feature>
<keyword evidence="5" id="KW-0874">Quinone</keyword>
<dbReference type="STRING" id="1715285.SOFFGTOCOR_0479"/>
<feature type="transmembrane region" description="Helical" evidence="5">
    <location>
        <begin position="52"/>
        <end position="69"/>
    </location>
</feature>
<evidence type="ECO:0000256" key="4">
    <source>
        <dbReference type="ARBA" id="ARBA00023136"/>
    </source>
</evidence>
<evidence type="ECO:0000256" key="1">
    <source>
        <dbReference type="ARBA" id="ARBA00004141"/>
    </source>
</evidence>
<keyword evidence="5" id="KW-1003">Cell membrane</keyword>
<organism evidence="7 8">
    <name type="scientific">Candidatus Providencia siddallii</name>
    <dbReference type="NCBI Taxonomy" id="1715285"/>
    <lineage>
        <taxon>Bacteria</taxon>
        <taxon>Pseudomonadati</taxon>
        <taxon>Pseudomonadota</taxon>
        <taxon>Gammaproteobacteria</taxon>
        <taxon>Enterobacterales</taxon>
        <taxon>Morganellaceae</taxon>
        <taxon>Providencia</taxon>
    </lineage>
</organism>
<dbReference type="EC" id="7.1.1.-" evidence="5"/>
<feature type="transmembrane region" description="Helical" evidence="5">
    <location>
        <begin position="149"/>
        <end position="169"/>
    </location>
</feature>
<dbReference type="HAMAP" id="MF_01350">
    <property type="entry name" value="NDH1_NuoH"/>
    <property type="match status" value="1"/>
</dbReference>
<feature type="transmembrane region" description="Helical" evidence="5">
    <location>
        <begin position="264"/>
        <end position="285"/>
    </location>
</feature>
<feature type="transmembrane region" description="Helical" evidence="5">
    <location>
        <begin position="297"/>
        <end position="323"/>
    </location>
</feature>
<comment type="subunit">
    <text evidence="5">NDH-1 is composed of 13 different subunits. Subunits NuoA, H, J, K, L, M, N constitute the membrane sector of the complex.</text>
</comment>
<dbReference type="Proteomes" id="UP000242301">
    <property type="component" value="Unassembled WGS sequence"/>
</dbReference>
<reference evidence="8" key="1">
    <citation type="submission" date="2015-05" db="EMBL/GenBank/DDBJ databases">
        <authorList>
            <person name="Manzano-Marin A."/>
        </authorList>
    </citation>
    <scope>NUCLEOTIDE SEQUENCE [LARGE SCALE GENOMIC DNA]</scope>
    <source>
        <strain evidence="8">officinalis</strain>
    </source>
</reference>
<evidence type="ECO:0000256" key="2">
    <source>
        <dbReference type="ARBA" id="ARBA00022692"/>
    </source>
</evidence>
<dbReference type="PROSITE" id="PS00668">
    <property type="entry name" value="COMPLEX1_ND1_2"/>
    <property type="match status" value="1"/>
</dbReference>
<dbReference type="InterPro" id="IPR018086">
    <property type="entry name" value="NADH_UbQ_OxRdtase_su1_CS"/>
</dbReference>
<comment type="subcellular location">
    <subcellularLocation>
        <location evidence="5 6">Cell membrane</location>
        <topology evidence="5 6">Multi-pass membrane protein</topology>
    </subcellularLocation>
    <subcellularLocation>
        <location evidence="1">Membrane</location>
        <topology evidence="1">Multi-pass membrane protein</topology>
    </subcellularLocation>
</comment>
<comment type="similarity">
    <text evidence="5 6">Belongs to the complex I subunit 1 family.</text>
</comment>
<evidence type="ECO:0000256" key="6">
    <source>
        <dbReference type="RuleBase" id="RU000471"/>
    </source>
</evidence>
<feature type="transmembrane region" description="Helical" evidence="5">
    <location>
        <begin position="116"/>
        <end position="137"/>
    </location>
</feature>
<comment type="function">
    <text evidence="5">NDH-1 shuttles electrons from NADH, via FMN and iron-sulfur (Fe-S) centers, to quinones in the respiratory chain. The immediate electron acceptor for the enzyme in this species is believed to be ubiquinone. Couples the redox reaction to proton translocation (for every two electrons transferred, four hydrogen ions are translocated across the cytoplasmic membrane), and thus conserves the redox energy in a proton gradient. This subunit may bind ubiquinone.</text>
</comment>
<protein>
    <recommendedName>
        <fullName evidence="5">NADH-quinone oxidoreductase subunit H</fullName>
        <ecNumber evidence="5">7.1.1.-</ecNumber>
    </recommendedName>
    <alternativeName>
        <fullName evidence="5">NADH dehydrogenase I subunit H</fullName>
    </alternativeName>
    <alternativeName>
        <fullName evidence="5">NDH-1 subunit H</fullName>
    </alternativeName>
</protein>
<dbReference type="AlphaFoldDB" id="A0A0M6W996"/>